<reference evidence="2" key="1">
    <citation type="submission" date="2017-02" db="EMBL/GenBank/DDBJ databases">
        <title>Delineation of Paenibacillus larvae strains originating from foulbrood outbreaks.</title>
        <authorList>
            <person name="Beims H."/>
            <person name="Bunk B."/>
            <person name="Sproeer C."/>
            <person name="Mohr K.I."/>
            <person name="Pradella S."/>
            <person name="Guenther G."/>
            <person name="Rohde M."/>
            <person name="von der Ohe W."/>
            <person name="Steinert M."/>
        </authorList>
    </citation>
    <scope>NUCLEOTIDE SEQUENCE [LARGE SCALE GENOMIC DNA]</scope>
    <source>
        <strain evidence="2">Eric_III</strain>
    </source>
</reference>
<proteinExistence type="predicted"/>
<gene>
    <name evidence="1" type="ORF">ERICIII_03532</name>
</gene>
<evidence type="ECO:0000313" key="2">
    <source>
        <dbReference type="Proteomes" id="UP000239833"/>
    </source>
</evidence>
<name>A0A2L1UH07_9BACL</name>
<evidence type="ECO:0000313" key="1">
    <source>
        <dbReference type="EMBL" id="AVF27642.1"/>
    </source>
</evidence>
<dbReference type="EMBL" id="CP019655">
    <property type="protein sequence ID" value="AVF27642.1"/>
    <property type="molecule type" value="Genomic_DNA"/>
</dbReference>
<accession>A0A2L1UH07</accession>
<dbReference type="Proteomes" id="UP000239833">
    <property type="component" value="Chromosome"/>
</dbReference>
<dbReference type="AlphaFoldDB" id="A0A2L1UH07"/>
<organism evidence="1 2">
    <name type="scientific">Paenibacillus larvae subsp. larvae</name>
    <dbReference type="NCBI Taxonomy" id="147375"/>
    <lineage>
        <taxon>Bacteria</taxon>
        <taxon>Bacillati</taxon>
        <taxon>Bacillota</taxon>
        <taxon>Bacilli</taxon>
        <taxon>Bacillales</taxon>
        <taxon>Paenibacillaceae</taxon>
        <taxon>Paenibacillus</taxon>
    </lineage>
</organism>
<sequence length="38" mass="4341">MAKKGKKNKGTKYVNQAEFAEEVLVKNDKHPAQNNPRE</sequence>
<protein>
    <submittedName>
        <fullName evidence="1">Uncharacterized protein</fullName>
    </submittedName>
</protein>